<keyword evidence="13 14" id="KW-0472">Membrane</keyword>
<dbReference type="InterPro" id="IPR005467">
    <property type="entry name" value="His_kinase_dom"/>
</dbReference>
<evidence type="ECO:0000256" key="8">
    <source>
        <dbReference type="ARBA" id="ARBA00022741"/>
    </source>
</evidence>
<dbReference type="Pfam" id="PF02518">
    <property type="entry name" value="HATPase_c"/>
    <property type="match status" value="1"/>
</dbReference>
<dbReference type="GO" id="GO:0000155">
    <property type="term" value="F:phosphorelay sensor kinase activity"/>
    <property type="evidence" value="ECO:0007669"/>
    <property type="project" value="InterPro"/>
</dbReference>
<evidence type="ECO:0000256" key="1">
    <source>
        <dbReference type="ARBA" id="ARBA00000085"/>
    </source>
</evidence>
<dbReference type="PANTHER" id="PTHR43547:SF10">
    <property type="entry name" value="SENSOR HISTIDINE KINASE DCUS"/>
    <property type="match status" value="1"/>
</dbReference>
<dbReference type="InterPro" id="IPR013767">
    <property type="entry name" value="PAS_fold"/>
</dbReference>
<dbReference type="Pfam" id="PF00989">
    <property type="entry name" value="PAS"/>
    <property type="match status" value="1"/>
</dbReference>
<dbReference type="InterPro" id="IPR003594">
    <property type="entry name" value="HATPase_dom"/>
</dbReference>
<dbReference type="PANTHER" id="PTHR43547">
    <property type="entry name" value="TWO-COMPONENT HISTIDINE KINASE"/>
    <property type="match status" value="1"/>
</dbReference>
<evidence type="ECO:0000256" key="14">
    <source>
        <dbReference type="SAM" id="Phobius"/>
    </source>
</evidence>
<dbReference type="Gene3D" id="3.30.565.10">
    <property type="entry name" value="Histidine kinase-like ATPase, C-terminal domain"/>
    <property type="match status" value="1"/>
</dbReference>
<keyword evidence="8" id="KW-0547">Nucleotide-binding</keyword>
<reference evidence="16 17" key="1">
    <citation type="submission" date="2018-10" db="EMBL/GenBank/DDBJ databases">
        <title>Genomic Encyclopedia of Type Strains, Phase IV (KMG-IV): sequencing the most valuable type-strain genomes for metagenomic binning, comparative biology and taxonomic classification.</title>
        <authorList>
            <person name="Goeker M."/>
        </authorList>
    </citation>
    <scope>NUCLEOTIDE SEQUENCE [LARGE SCALE GENOMIC DNA]</scope>
    <source>
        <strain evidence="16 17">DSM 22228</strain>
    </source>
</reference>
<feature type="transmembrane region" description="Helical" evidence="14">
    <location>
        <begin position="178"/>
        <end position="196"/>
    </location>
</feature>
<dbReference type="GO" id="GO:0005886">
    <property type="term" value="C:plasma membrane"/>
    <property type="evidence" value="ECO:0007669"/>
    <property type="project" value="UniProtKB-SubCell"/>
</dbReference>
<proteinExistence type="predicted"/>
<dbReference type="SUPFAM" id="SSF55890">
    <property type="entry name" value="Sporulation response regulatory protein Spo0B"/>
    <property type="match status" value="1"/>
</dbReference>
<dbReference type="InterPro" id="IPR035965">
    <property type="entry name" value="PAS-like_dom_sf"/>
</dbReference>
<accession>A0A495RJM2</accession>
<keyword evidence="4" id="KW-1003">Cell membrane</keyword>
<comment type="subcellular location">
    <subcellularLocation>
        <location evidence="2">Cell membrane</location>
        <topology evidence="2">Multi-pass membrane protein</topology>
    </subcellularLocation>
</comment>
<keyword evidence="11 14" id="KW-1133">Transmembrane helix</keyword>
<evidence type="ECO:0000256" key="13">
    <source>
        <dbReference type="ARBA" id="ARBA00023136"/>
    </source>
</evidence>
<evidence type="ECO:0000256" key="6">
    <source>
        <dbReference type="ARBA" id="ARBA00022679"/>
    </source>
</evidence>
<dbReference type="SUPFAM" id="SSF55785">
    <property type="entry name" value="PYP-like sensor domain (PAS domain)"/>
    <property type="match status" value="1"/>
</dbReference>
<keyword evidence="17" id="KW-1185">Reference proteome</keyword>
<dbReference type="InterPro" id="IPR029151">
    <property type="entry name" value="Sensor-like_sf"/>
</dbReference>
<dbReference type="Pfam" id="PF17203">
    <property type="entry name" value="sCache_3_2"/>
    <property type="match status" value="1"/>
</dbReference>
<dbReference type="SUPFAM" id="SSF103190">
    <property type="entry name" value="Sensory domain-like"/>
    <property type="match status" value="1"/>
</dbReference>
<keyword evidence="6" id="KW-0808">Transferase</keyword>
<evidence type="ECO:0000256" key="10">
    <source>
        <dbReference type="ARBA" id="ARBA00022840"/>
    </source>
</evidence>
<evidence type="ECO:0000256" key="7">
    <source>
        <dbReference type="ARBA" id="ARBA00022692"/>
    </source>
</evidence>
<dbReference type="RefSeq" id="WP_121144263.1">
    <property type="nucleotide sequence ID" value="NZ_RBWY01000001.1"/>
</dbReference>
<dbReference type="Proteomes" id="UP000278542">
    <property type="component" value="Unassembled WGS sequence"/>
</dbReference>
<dbReference type="PROSITE" id="PS50109">
    <property type="entry name" value="HIS_KIN"/>
    <property type="match status" value="1"/>
</dbReference>
<dbReference type="FunFam" id="3.30.450.20:FF:000018">
    <property type="entry name" value="Sensor histidine kinase DcuS"/>
    <property type="match status" value="1"/>
</dbReference>
<evidence type="ECO:0000259" key="15">
    <source>
        <dbReference type="PROSITE" id="PS50109"/>
    </source>
</evidence>
<evidence type="ECO:0000313" key="17">
    <source>
        <dbReference type="Proteomes" id="UP000278542"/>
    </source>
</evidence>
<dbReference type="GO" id="GO:0005524">
    <property type="term" value="F:ATP binding"/>
    <property type="evidence" value="ECO:0007669"/>
    <property type="project" value="UniProtKB-KW"/>
</dbReference>
<evidence type="ECO:0000313" key="16">
    <source>
        <dbReference type="EMBL" id="RKS87366.1"/>
    </source>
</evidence>
<keyword evidence="12" id="KW-0902">Two-component regulatory system</keyword>
<keyword evidence="9 16" id="KW-0418">Kinase</keyword>
<dbReference type="NCBIfam" id="NF008298">
    <property type="entry name" value="PRK11086.1"/>
    <property type="match status" value="1"/>
</dbReference>
<evidence type="ECO:0000256" key="5">
    <source>
        <dbReference type="ARBA" id="ARBA00022553"/>
    </source>
</evidence>
<feature type="domain" description="Histidine kinase" evidence="15">
    <location>
        <begin position="340"/>
        <end position="532"/>
    </location>
</feature>
<evidence type="ECO:0000256" key="11">
    <source>
        <dbReference type="ARBA" id="ARBA00022989"/>
    </source>
</evidence>
<evidence type="ECO:0000256" key="9">
    <source>
        <dbReference type="ARBA" id="ARBA00022777"/>
    </source>
</evidence>
<evidence type="ECO:0000256" key="3">
    <source>
        <dbReference type="ARBA" id="ARBA00012438"/>
    </source>
</evidence>
<dbReference type="EC" id="2.7.13.3" evidence="3"/>
<dbReference type="Gene3D" id="1.10.287.130">
    <property type="match status" value="1"/>
</dbReference>
<sequence length="537" mass="60336">MKIFFKRLRLKTKLIILICIVFILAVIAENIYIMRIVNNQFHERAIQDVENIANILATTPEIITAIETPTPQNLAFIQQYAQNIQALTQVEFITIFDMNGIRFSHPDKDKIGQMIVGGDGDRVLQGESYISTAQGTLGLSIRAFRPIFAPNHNQIGALMVGQTVNKLAYLASRTNQSILLTLITCLIIAISLAVWFSKSIKNILLGLEPFEMVKLFEERDAIIRTVKEGILVINRYGIITQINDEAIRILRIKENKASIINHDVRQIIPNTRLHEVMLTGESEYDREQNINGIVILTNRTPLFVNGELTGAIASFRDMTEIRQLAENLTGVNRYADALRSQSHEFNNKLHVIYGLAFNQNNQELIDYLEELMGSNEKEYEHISQSIHDPIISGFLTSKFSRARELDVTLRFDIDGQLSPIARSSVTHCLITILGNLIDNGLDAVQFLDDKQIAVQLSITPETFIIEVTDNGHGISADVSDKIFTKGYSTKGNNRGIGLYLVLASVNELNGHIELAPQKVSGTCFRICLPLNTLYQEK</sequence>
<dbReference type="OrthoDB" id="9792686at2"/>
<comment type="catalytic activity">
    <reaction evidence="1">
        <text>ATP + protein L-histidine = ADP + protein N-phospho-L-histidine.</text>
        <dbReference type="EC" id="2.7.13.3"/>
    </reaction>
</comment>
<dbReference type="GO" id="GO:0006355">
    <property type="term" value="P:regulation of DNA-templated transcription"/>
    <property type="evidence" value="ECO:0007669"/>
    <property type="project" value="InterPro"/>
</dbReference>
<dbReference type="InterPro" id="IPR016120">
    <property type="entry name" value="Sig_transdc_His_kin_SpoOB"/>
</dbReference>
<keyword evidence="7 14" id="KW-0812">Transmembrane</keyword>
<organism evidence="16 17">
    <name type="scientific">Orbus hercynius</name>
    <dbReference type="NCBI Taxonomy" id="593135"/>
    <lineage>
        <taxon>Bacteria</taxon>
        <taxon>Pseudomonadati</taxon>
        <taxon>Pseudomonadota</taxon>
        <taxon>Gammaproteobacteria</taxon>
        <taxon>Orbales</taxon>
        <taxon>Orbaceae</taxon>
        <taxon>Orbus</taxon>
    </lineage>
</organism>
<protein>
    <recommendedName>
        <fullName evidence="3">histidine kinase</fullName>
        <ecNumber evidence="3">2.7.13.3</ecNumber>
    </recommendedName>
</protein>
<dbReference type="InterPro" id="IPR036890">
    <property type="entry name" value="HATPase_C_sf"/>
</dbReference>
<evidence type="ECO:0000256" key="4">
    <source>
        <dbReference type="ARBA" id="ARBA00022475"/>
    </source>
</evidence>
<keyword evidence="10" id="KW-0067">ATP-binding</keyword>
<gene>
    <name evidence="16" type="ORF">DES39_0590</name>
</gene>
<dbReference type="Gene3D" id="3.30.450.20">
    <property type="entry name" value="PAS domain"/>
    <property type="match status" value="2"/>
</dbReference>
<name>A0A495RJM2_9GAMM</name>
<evidence type="ECO:0000256" key="12">
    <source>
        <dbReference type="ARBA" id="ARBA00023012"/>
    </source>
</evidence>
<dbReference type="SMART" id="SM00387">
    <property type="entry name" value="HATPase_c"/>
    <property type="match status" value="1"/>
</dbReference>
<dbReference type="InterPro" id="IPR004358">
    <property type="entry name" value="Sig_transdc_His_kin-like_C"/>
</dbReference>
<dbReference type="PRINTS" id="PR00344">
    <property type="entry name" value="BCTRLSENSOR"/>
</dbReference>
<dbReference type="InterPro" id="IPR033463">
    <property type="entry name" value="sCache_3"/>
</dbReference>
<comment type="caution">
    <text evidence="16">The sequence shown here is derived from an EMBL/GenBank/DDBJ whole genome shotgun (WGS) entry which is preliminary data.</text>
</comment>
<evidence type="ECO:0000256" key="2">
    <source>
        <dbReference type="ARBA" id="ARBA00004651"/>
    </source>
</evidence>
<keyword evidence="5" id="KW-0597">Phosphoprotein</keyword>
<dbReference type="SUPFAM" id="SSF55874">
    <property type="entry name" value="ATPase domain of HSP90 chaperone/DNA topoisomerase II/histidine kinase"/>
    <property type="match status" value="1"/>
</dbReference>
<dbReference type="EMBL" id="RBWY01000001">
    <property type="protein sequence ID" value="RKS87366.1"/>
    <property type="molecule type" value="Genomic_DNA"/>
</dbReference>
<dbReference type="AlphaFoldDB" id="A0A495RJM2"/>